<organism evidence="2 3">
    <name type="scientific">Thiorhodococcus mannitoliphagus</name>
    <dbReference type="NCBI Taxonomy" id="329406"/>
    <lineage>
        <taxon>Bacteria</taxon>
        <taxon>Pseudomonadati</taxon>
        <taxon>Pseudomonadota</taxon>
        <taxon>Gammaproteobacteria</taxon>
        <taxon>Chromatiales</taxon>
        <taxon>Chromatiaceae</taxon>
        <taxon>Thiorhodococcus</taxon>
    </lineage>
</organism>
<proteinExistence type="predicted"/>
<name>A0A6P1DS03_9GAMM</name>
<dbReference type="EMBL" id="JAAIJR010000019">
    <property type="protein sequence ID" value="NEX19953.1"/>
    <property type="molecule type" value="Genomic_DNA"/>
</dbReference>
<keyword evidence="3" id="KW-1185">Reference proteome</keyword>
<dbReference type="AlphaFoldDB" id="A0A6P1DS03"/>
<reference evidence="2 3" key="2">
    <citation type="submission" date="2020-02" db="EMBL/GenBank/DDBJ databases">
        <title>Genome sequences of Thiorhodococcus mannitoliphagus and Thiorhodococcus minor, purple sulfur photosynthetic bacteria in the gammaproteobacterial family, Chromatiaceae.</title>
        <authorList>
            <person name="Aviles F.A."/>
            <person name="Meyer T.E."/>
            <person name="Kyndt J.A."/>
        </authorList>
    </citation>
    <scope>NUCLEOTIDE SEQUENCE [LARGE SCALE GENOMIC DNA]</scope>
    <source>
        <strain evidence="2 3">DSM 18266</strain>
    </source>
</reference>
<evidence type="ECO:0000256" key="1">
    <source>
        <dbReference type="SAM" id="Phobius"/>
    </source>
</evidence>
<evidence type="ECO:0000313" key="3">
    <source>
        <dbReference type="Proteomes" id="UP000471640"/>
    </source>
</evidence>
<feature type="transmembrane region" description="Helical" evidence="1">
    <location>
        <begin position="138"/>
        <end position="164"/>
    </location>
</feature>
<keyword evidence="1" id="KW-0812">Transmembrane</keyword>
<dbReference type="RefSeq" id="WP_164652884.1">
    <property type="nucleotide sequence ID" value="NZ_JAAIJR010000019.1"/>
</dbReference>
<accession>A0A6P1DS03</accession>
<dbReference type="Pfam" id="PF04307">
    <property type="entry name" value="YdjM"/>
    <property type="match status" value="1"/>
</dbReference>
<dbReference type="Proteomes" id="UP000471640">
    <property type="component" value="Unassembled WGS sequence"/>
</dbReference>
<evidence type="ECO:0000313" key="2">
    <source>
        <dbReference type="EMBL" id="NEX19953.1"/>
    </source>
</evidence>
<keyword evidence="1" id="KW-0472">Membrane</keyword>
<reference evidence="3" key="1">
    <citation type="journal article" date="2020" name="Microbiol. Resour. Announc.">
        <title>Draft Genome Sequences of Thiorhodococcus mannitoliphagus and Thiorhodococcus minor, Purple Sulfur Photosynthetic Bacteria in the Gammaproteobacterial Family Chromatiaceae.</title>
        <authorList>
            <person name="Aviles F.A."/>
            <person name="Meyer T.E."/>
            <person name="Kyndt J.A."/>
        </authorList>
    </citation>
    <scope>NUCLEOTIDE SEQUENCE [LARGE SCALE GENOMIC DNA]</scope>
    <source>
        <strain evidence="3">DSM 18266</strain>
    </source>
</reference>
<feature type="transmembrane region" description="Helical" evidence="1">
    <location>
        <begin position="54"/>
        <end position="78"/>
    </location>
</feature>
<sequence>MPFTPLHLGPGLALKALGGRHFSFLTFGLAQVAMDIEPLLGLMTGAERLHGPTHTYLAALGIALAVAVITPLLGRPILRRWNREVEWVRLPWLIVPEDFSRLPVLMGAFLGTLSHVWLDSLMHADLTPLAPWSEVNGWLAAVSGESLRVGCLVAGLVGLIAWTVRAWHRGRRQSSASGRVRCRNAWSAVEDRDDRQSRVSTSRRIVQ</sequence>
<gene>
    <name evidence="2" type="ORF">G3480_06440</name>
</gene>
<comment type="caution">
    <text evidence="2">The sequence shown here is derived from an EMBL/GenBank/DDBJ whole genome shotgun (WGS) entry which is preliminary data.</text>
</comment>
<keyword evidence="1" id="KW-1133">Transmembrane helix</keyword>
<dbReference type="InterPro" id="IPR007404">
    <property type="entry name" value="YdjM-like"/>
</dbReference>
<protein>
    <submittedName>
        <fullName evidence="2">DUF4184 family protein</fullName>
    </submittedName>
</protein>
<feature type="transmembrane region" description="Helical" evidence="1">
    <location>
        <begin position="99"/>
        <end position="118"/>
    </location>
</feature>